<protein>
    <submittedName>
        <fullName evidence="10">ABC transporter permease</fullName>
    </submittedName>
</protein>
<keyword evidence="6 9" id="KW-1133">Transmembrane helix</keyword>
<feature type="transmembrane region" description="Helical" evidence="9">
    <location>
        <begin position="519"/>
        <end position="540"/>
    </location>
</feature>
<evidence type="ECO:0000256" key="7">
    <source>
        <dbReference type="ARBA" id="ARBA00023136"/>
    </source>
</evidence>
<feature type="transmembrane region" description="Helical" evidence="9">
    <location>
        <begin position="472"/>
        <end position="498"/>
    </location>
</feature>
<dbReference type="OrthoDB" id="8711548at2"/>
<dbReference type="PANTHER" id="PTHR11795">
    <property type="entry name" value="BRANCHED-CHAIN AMINO ACID TRANSPORT SYSTEM PERMEASE PROTEIN LIVH"/>
    <property type="match status" value="1"/>
</dbReference>
<dbReference type="GO" id="GO:0015658">
    <property type="term" value="F:branched-chain amino acid transmembrane transporter activity"/>
    <property type="evidence" value="ECO:0007669"/>
    <property type="project" value="InterPro"/>
</dbReference>
<comment type="caution">
    <text evidence="10">The sequence shown here is derived from an EMBL/GenBank/DDBJ whole genome shotgun (WGS) entry which is preliminary data.</text>
</comment>
<feature type="transmembrane region" description="Helical" evidence="9">
    <location>
        <begin position="347"/>
        <end position="366"/>
    </location>
</feature>
<keyword evidence="4 9" id="KW-0812">Transmembrane</keyword>
<evidence type="ECO:0000256" key="3">
    <source>
        <dbReference type="ARBA" id="ARBA00022475"/>
    </source>
</evidence>
<gene>
    <name evidence="10" type="ORF">V757_08285</name>
</gene>
<evidence type="ECO:0000256" key="6">
    <source>
        <dbReference type="ARBA" id="ARBA00022989"/>
    </source>
</evidence>
<dbReference type="RefSeq" id="WP_023951617.1">
    <property type="nucleotide sequence ID" value="NZ_AYSV01000091.1"/>
</dbReference>
<feature type="transmembrane region" description="Helical" evidence="9">
    <location>
        <begin position="232"/>
        <end position="252"/>
    </location>
</feature>
<comment type="similarity">
    <text evidence="8">Belongs to the binding-protein-dependent transport system permease family. LivHM subfamily.</text>
</comment>
<feature type="transmembrane region" description="Helical" evidence="9">
    <location>
        <begin position="146"/>
        <end position="166"/>
    </location>
</feature>
<accession>V8G1R9</accession>
<evidence type="ECO:0000256" key="5">
    <source>
        <dbReference type="ARBA" id="ARBA00022970"/>
    </source>
</evidence>
<dbReference type="Pfam" id="PF02653">
    <property type="entry name" value="BPD_transp_2"/>
    <property type="match status" value="2"/>
</dbReference>
<dbReference type="PATRIC" id="fig|1414851.3.peg.1710"/>
<sequence>MNVEALLLQLLNGLASASSLFMVSAGLSLIFGVTRVVNFAHGSFYMLGVYLAYSLTHYFGVTSGLGYITGIVLASLLTGVVGGLIEIIILRRIYKAPELFQLLVTFALVMVISDGVLWIWGAEDLLGQPVPYLNGSINILGQLFPIYQLFQIFIGWVVLFCLWFLLNKTKWGVFVRAAQQDKEMLGALGVNQACLFTGVFTLGTFLAGLGGALELPNEPASLSLDLRLIGDAFAVVVIGGMGSIPGALIAALSIAEIKALANWLGAVDFWGVTVNFSRLTLILEFVLMAVVLVIKPWGFFGKAQEKSRNIGIVEKPLQPLQGLTKLLYIIGATLICLVPVIDSDYTMLLVQDALIAVLFAFSLFFMAGTAGMHTFGHAVYFGMGAYAVAIGIQQLGLPLSVSFILAPIVSSLLAVVIGWFCIRLTGIYLAMLTLAFAQLIWSIMFQWDGFTGGSNGIVGIWADGWLADETHYFYFTALVVFICIFVLRQLIFSSFGYAIRASRDSVTRAQAIGIPIRRVQWTVFIIAGFFAGLAGALLVFSKGSISPEELSVAKSVDGLVMVLLGGIQSLTGPIVGAIAYTVLHDTAIQLTSYWKALLGAMIIILVLIFPMGITGVFEQFRFFKKRKQTTLHG</sequence>
<evidence type="ECO:0000256" key="2">
    <source>
        <dbReference type="ARBA" id="ARBA00022448"/>
    </source>
</evidence>
<evidence type="ECO:0000313" key="11">
    <source>
        <dbReference type="Proteomes" id="UP000018766"/>
    </source>
</evidence>
<feature type="transmembrane region" description="Helical" evidence="9">
    <location>
        <begin position="322"/>
        <end position="341"/>
    </location>
</feature>
<evidence type="ECO:0000256" key="4">
    <source>
        <dbReference type="ARBA" id="ARBA00022692"/>
    </source>
</evidence>
<keyword evidence="5" id="KW-0029">Amino-acid transport</keyword>
<feature type="transmembrane region" description="Helical" evidence="9">
    <location>
        <begin position="102"/>
        <end position="121"/>
    </location>
</feature>
<feature type="transmembrane region" description="Helical" evidence="9">
    <location>
        <begin position="67"/>
        <end position="90"/>
    </location>
</feature>
<feature type="transmembrane region" description="Helical" evidence="9">
    <location>
        <begin position="595"/>
        <end position="617"/>
    </location>
</feature>
<keyword evidence="7 9" id="KW-0472">Membrane</keyword>
<dbReference type="Proteomes" id="UP000018766">
    <property type="component" value="Unassembled WGS sequence"/>
</dbReference>
<evidence type="ECO:0000313" key="10">
    <source>
        <dbReference type="EMBL" id="ETD70021.1"/>
    </source>
</evidence>
<dbReference type="EMBL" id="AYSV01000091">
    <property type="protein sequence ID" value="ETD70021.1"/>
    <property type="molecule type" value="Genomic_DNA"/>
</dbReference>
<comment type="subcellular location">
    <subcellularLocation>
        <location evidence="1">Cell membrane</location>
        <topology evidence="1">Multi-pass membrane protein</topology>
    </subcellularLocation>
</comment>
<dbReference type="InterPro" id="IPR001851">
    <property type="entry name" value="ABC_transp_permease"/>
</dbReference>
<organism evidence="10 11">
    <name type="scientific">Pelistega indica</name>
    <dbReference type="NCBI Taxonomy" id="1414851"/>
    <lineage>
        <taxon>Bacteria</taxon>
        <taxon>Pseudomonadati</taxon>
        <taxon>Pseudomonadota</taxon>
        <taxon>Betaproteobacteria</taxon>
        <taxon>Burkholderiales</taxon>
        <taxon>Alcaligenaceae</taxon>
        <taxon>Pelistega</taxon>
    </lineage>
</organism>
<dbReference type="GO" id="GO:0006865">
    <property type="term" value="P:amino acid transport"/>
    <property type="evidence" value="ECO:0007669"/>
    <property type="project" value="UniProtKB-KW"/>
</dbReference>
<dbReference type="AlphaFoldDB" id="V8G1R9"/>
<feature type="transmembrane region" description="Helical" evidence="9">
    <location>
        <begin position="427"/>
        <end position="447"/>
    </location>
</feature>
<feature type="transmembrane region" description="Helical" evidence="9">
    <location>
        <begin position="401"/>
        <end position="420"/>
    </location>
</feature>
<dbReference type="CDD" id="cd06582">
    <property type="entry name" value="TM_PBP1_LivH_like"/>
    <property type="match status" value="1"/>
</dbReference>
<keyword evidence="11" id="KW-1185">Reference proteome</keyword>
<dbReference type="PANTHER" id="PTHR11795:SF442">
    <property type="entry name" value="ABC TRANSPORTER ATP-BINDING PROTEIN"/>
    <property type="match status" value="1"/>
</dbReference>
<evidence type="ECO:0000256" key="1">
    <source>
        <dbReference type="ARBA" id="ARBA00004651"/>
    </source>
</evidence>
<feature type="transmembrane region" description="Helical" evidence="9">
    <location>
        <begin position="187"/>
        <end position="212"/>
    </location>
</feature>
<evidence type="ECO:0000256" key="9">
    <source>
        <dbReference type="SAM" id="Phobius"/>
    </source>
</evidence>
<proteinExistence type="inferred from homology"/>
<dbReference type="InterPro" id="IPR052157">
    <property type="entry name" value="BCAA_transport_permease"/>
</dbReference>
<feature type="transmembrane region" description="Helical" evidence="9">
    <location>
        <begin position="282"/>
        <end position="301"/>
    </location>
</feature>
<feature type="transmembrane region" description="Helical" evidence="9">
    <location>
        <begin position="43"/>
        <end position="61"/>
    </location>
</feature>
<evidence type="ECO:0000256" key="8">
    <source>
        <dbReference type="ARBA" id="ARBA00037998"/>
    </source>
</evidence>
<keyword evidence="3" id="KW-1003">Cell membrane</keyword>
<feature type="transmembrane region" description="Helical" evidence="9">
    <location>
        <begin position="560"/>
        <end position="583"/>
    </location>
</feature>
<dbReference type="CDD" id="cd06581">
    <property type="entry name" value="TM_PBP1_LivM_like"/>
    <property type="match status" value="1"/>
</dbReference>
<reference evidence="10 11" key="1">
    <citation type="submission" date="2013-11" db="EMBL/GenBank/DDBJ databases">
        <title>Genomic analysis of Pelistega sp. HM-7.</title>
        <authorList>
            <person name="Kumbhare S.V."/>
            <person name="Shetty S.A."/>
            <person name="Sharma O."/>
            <person name="Dhotre D.P."/>
        </authorList>
    </citation>
    <scope>NUCLEOTIDE SEQUENCE [LARGE SCALE GENOMIC DNA]</scope>
    <source>
        <strain evidence="10 11">HM-7</strain>
    </source>
</reference>
<dbReference type="InterPro" id="IPR043428">
    <property type="entry name" value="LivM-like"/>
</dbReference>
<keyword evidence="2" id="KW-0813">Transport</keyword>
<name>V8G1R9_9BURK</name>
<feature type="transmembrane region" description="Helical" evidence="9">
    <location>
        <begin position="6"/>
        <end position="31"/>
    </location>
</feature>
<dbReference type="GO" id="GO:0005886">
    <property type="term" value="C:plasma membrane"/>
    <property type="evidence" value="ECO:0007669"/>
    <property type="project" value="UniProtKB-SubCell"/>
</dbReference>